<protein>
    <submittedName>
        <fullName evidence="1">Uncharacterized protein</fullName>
    </submittedName>
</protein>
<dbReference type="RefSeq" id="XP_018185026.1">
    <property type="nucleotide sequence ID" value="XM_018334527.1"/>
</dbReference>
<dbReference type="InParanoid" id="A0A164ZSZ0"/>
<dbReference type="EMBL" id="KV407466">
    <property type="protein sequence ID" value="KZF19471.1"/>
    <property type="molecule type" value="Genomic_DNA"/>
</dbReference>
<dbReference type="GeneID" id="28899664"/>
<evidence type="ECO:0000313" key="1">
    <source>
        <dbReference type="EMBL" id="KZF19471.1"/>
    </source>
</evidence>
<accession>A0A164ZSZ0</accession>
<keyword evidence="2" id="KW-1185">Reference proteome</keyword>
<name>A0A164ZSZ0_XYLHT</name>
<dbReference type="Proteomes" id="UP000076632">
    <property type="component" value="Unassembled WGS sequence"/>
</dbReference>
<organism evidence="1 2">
    <name type="scientific">Xylona heveae (strain CBS 132557 / TC161)</name>
    <dbReference type="NCBI Taxonomy" id="1328760"/>
    <lineage>
        <taxon>Eukaryota</taxon>
        <taxon>Fungi</taxon>
        <taxon>Dikarya</taxon>
        <taxon>Ascomycota</taxon>
        <taxon>Pezizomycotina</taxon>
        <taxon>Xylonomycetes</taxon>
        <taxon>Xylonales</taxon>
        <taxon>Xylonaceae</taxon>
        <taxon>Xylona</taxon>
    </lineage>
</organism>
<evidence type="ECO:0000313" key="2">
    <source>
        <dbReference type="Proteomes" id="UP000076632"/>
    </source>
</evidence>
<gene>
    <name evidence="1" type="ORF">L228DRAFT_263786</name>
</gene>
<dbReference type="AlphaFoldDB" id="A0A164ZSZ0"/>
<proteinExistence type="predicted"/>
<reference evidence="1 2" key="1">
    <citation type="journal article" date="2016" name="Fungal Biol.">
        <title>The genome of Xylona heveae provides a window into fungal endophytism.</title>
        <authorList>
            <person name="Gazis R."/>
            <person name="Kuo A."/>
            <person name="Riley R."/>
            <person name="LaButti K."/>
            <person name="Lipzen A."/>
            <person name="Lin J."/>
            <person name="Amirebrahimi M."/>
            <person name="Hesse C.N."/>
            <person name="Spatafora J.W."/>
            <person name="Henrissat B."/>
            <person name="Hainaut M."/>
            <person name="Grigoriev I.V."/>
            <person name="Hibbett D.S."/>
        </authorList>
    </citation>
    <scope>NUCLEOTIDE SEQUENCE [LARGE SCALE GENOMIC DNA]</scope>
    <source>
        <strain evidence="1 2">TC161</strain>
    </source>
</reference>
<sequence>MELMQSGWIPEAGLIKFRTVAFDICVWRLAAGVLAWTLVSWRSGFVLFCSLGFELWALGCQVVAAYGTLATGWLTGSEGPDGCRSTRTRWQWLWRNSFSYPENPTGGPEISSGSWKF</sequence>